<dbReference type="Proteomes" id="UP000053110">
    <property type="component" value="Unassembled WGS sequence"/>
</dbReference>
<dbReference type="AlphaFoldDB" id="A0A061HKR9"/>
<dbReference type="OrthoDB" id="10259622at2759"/>
<feature type="compositionally biased region" description="Basic and acidic residues" evidence="1">
    <location>
        <begin position="225"/>
        <end position="236"/>
    </location>
</feature>
<accession>A0A061HKR9</accession>
<keyword evidence="2" id="KW-0812">Transmembrane</keyword>
<feature type="compositionally biased region" description="Basic and acidic residues" evidence="1">
    <location>
        <begin position="95"/>
        <end position="106"/>
    </location>
</feature>
<sequence>MMKRIFDTVLRSSSNKKLSLQTKKCTGTSTCLDTLDANKYISEASLPISETDSQMITFLENPKYQELDRHSYWCENKSNENEKSERILHRLRIQDEKSSTSSEAKHNISPNKKSLQKQLRIDTINIDRQSQGWWSILTSPFLSHPMDLANFEKDYYESHASECSRPSVIEFDFVEGPSAKLCGIQKNKFSNKNSPLGIASTSNSNAIYSSPVPTRAPTGVSPKQIGDRQPAREHNFDLNGVPTVKQMPSQILGLNDSIQSLNQDSCTSSIPLGSSKYSFHIYGSNSSPRSNSSHLQVSQAVFNSPHKKSMSPRAFSPPDLPDVLLEPPKQSYHGVIPKDLSLPKTSTERSSHRDYPKKLYNAAIEEPRRFKLKLRRCQTKTPILSSPKKCRQCHNLWQMGFPPRNLRPKTKRTIFFISIFFTLLIIIASVLAAMNHRKPRLVPTLSSWLNLTDYPPLFLGVSTIISPNIIKEDSGCVFPSTQWSCHLPKELHVTIEPNPSNQPNFVVEIQWDNSTLIKHSFSNLLLKRIGAHIIKECLMPCGKFIRHSLRRALHVTASAPAPTPPMISEMWFLGNTTDGILSEEKAGELTPFYISFYKPKNLAMEILQAVSGETNFQNTSFLIPALSLSSDGTAAPANLLPFPTLQPLRLFDRGLLTEHYGFYTYFDRSIFLKSLDTRDKSYYDPSLALNDIEGGARKSEASFRCTWSQTRFLVQIWTRRNTARIKNISHSENFVESFGVQQPTIFPYPTTVTIDRHGGDPFAKTVYCYRIDQRRIPIESSGQISIEDRRSGGNIINPAPTIFTNDSNPRAGGFDGGTSGCSCQWENF</sequence>
<reference evidence="4" key="3">
    <citation type="submission" date="2018-07" db="EMBL/GenBank/DDBJ databases">
        <authorList>
            <person name="Quirk P.G."/>
            <person name="Krulwich T.A."/>
        </authorList>
    </citation>
    <scope>NUCLEOTIDE SEQUENCE</scope>
    <source>
        <strain evidence="4">96224</strain>
    </source>
</reference>
<reference evidence="3" key="2">
    <citation type="submission" date="2013-01" db="EMBL/GenBank/DDBJ databases">
        <title>The wheat powdery mildew genome reveals unique evolution of an obligate biotroph.</title>
        <authorList>
            <person name="Oberhaensli S."/>
            <person name="Wicker T."/>
            <person name="Keller B."/>
        </authorList>
    </citation>
    <scope>NUCLEOTIDE SEQUENCE</scope>
    <source>
        <strain evidence="3">96224</strain>
    </source>
</reference>
<proteinExistence type="predicted"/>
<evidence type="ECO:0000256" key="2">
    <source>
        <dbReference type="SAM" id="Phobius"/>
    </source>
</evidence>
<dbReference type="EMBL" id="KE375014">
    <property type="protein sequence ID" value="EPQ65928.1"/>
    <property type="molecule type" value="Genomic_DNA"/>
</dbReference>
<evidence type="ECO:0000313" key="4">
    <source>
        <dbReference type="EMBL" id="SUZ09130.1"/>
    </source>
</evidence>
<dbReference type="HOGENOM" id="CLU_342238_0_0_1"/>
<dbReference type="EMBL" id="UIGY01000041">
    <property type="protein sequence ID" value="SUZ09130.1"/>
    <property type="molecule type" value="Genomic_DNA"/>
</dbReference>
<evidence type="ECO:0000313" key="5">
    <source>
        <dbReference type="Proteomes" id="UP000053110"/>
    </source>
</evidence>
<keyword evidence="2" id="KW-0472">Membrane</keyword>
<evidence type="ECO:0000313" key="3">
    <source>
        <dbReference type="EMBL" id="EPQ65928.1"/>
    </source>
</evidence>
<keyword evidence="2" id="KW-1133">Transmembrane helix</keyword>
<protein>
    <submittedName>
        <fullName evidence="4">Bgt-5175</fullName>
    </submittedName>
</protein>
<name>A0A061HKR9_BLUGR</name>
<organism evidence="4">
    <name type="scientific">Blumeria graminis f. sp. tritici 96224</name>
    <dbReference type="NCBI Taxonomy" id="1268274"/>
    <lineage>
        <taxon>Eukaryota</taxon>
        <taxon>Fungi</taxon>
        <taxon>Dikarya</taxon>
        <taxon>Ascomycota</taxon>
        <taxon>Pezizomycotina</taxon>
        <taxon>Leotiomycetes</taxon>
        <taxon>Erysiphales</taxon>
        <taxon>Erysiphaceae</taxon>
        <taxon>Blumeria</taxon>
    </lineage>
</organism>
<feature type="region of interest" description="Disordered" evidence="1">
    <location>
        <begin position="95"/>
        <end position="115"/>
    </location>
</feature>
<feature type="region of interest" description="Disordered" evidence="1">
    <location>
        <begin position="335"/>
        <end position="354"/>
    </location>
</feature>
<feature type="transmembrane region" description="Helical" evidence="2">
    <location>
        <begin position="414"/>
        <end position="434"/>
    </location>
</feature>
<gene>
    <name evidence="3" type="ORF">BGT96224_5175</name>
    <name evidence="4" type="ORF">BGT96224V2_LOCUS2304</name>
</gene>
<feature type="region of interest" description="Disordered" evidence="1">
    <location>
        <begin position="789"/>
        <end position="816"/>
    </location>
</feature>
<evidence type="ECO:0000256" key="1">
    <source>
        <dbReference type="SAM" id="MobiDB-lite"/>
    </source>
</evidence>
<feature type="region of interest" description="Disordered" evidence="1">
    <location>
        <begin position="208"/>
        <end position="236"/>
    </location>
</feature>
<reference evidence="5" key="1">
    <citation type="journal article" date="2013" name="Nat. Genet.">
        <title>The wheat powdery mildew genome shows the unique evolution of an obligate biotroph.</title>
        <authorList>
            <person name="Wicker T."/>
            <person name="Oberhaensli S."/>
            <person name="Parlange F."/>
            <person name="Buchmann J.P."/>
            <person name="Shatalina M."/>
            <person name="Roffler S."/>
            <person name="Ben-David R."/>
            <person name="Dolezel J."/>
            <person name="Simkova H."/>
            <person name="Schulze-Lefert P."/>
            <person name="Spanu P.D."/>
            <person name="Bruggmann R."/>
            <person name="Amselem J."/>
            <person name="Quesneville H."/>
            <person name="Ver Loren van Themaat E."/>
            <person name="Paape T."/>
            <person name="Shimizu K.K."/>
            <person name="Keller B."/>
        </authorList>
    </citation>
    <scope>NUCLEOTIDE SEQUENCE [LARGE SCALE GENOMIC DNA]</scope>
    <source>
        <strain evidence="5">96224</strain>
    </source>
</reference>